<dbReference type="RefSeq" id="WP_284206175.1">
    <property type="nucleotide sequence ID" value="NZ_BSSU01000002.1"/>
</dbReference>
<evidence type="ECO:0000313" key="2">
    <source>
        <dbReference type="EMBL" id="GLX80853.1"/>
    </source>
</evidence>
<evidence type="ECO:0000256" key="1">
    <source>
        <dbReference type="SAM" id="SignalP"/>
    </source>
</evidence>
<keyword evidence="3" id="KW-1185">Reference proteome</keyword>
<reference evidence="2 3" key="1">
    <citation type="submission" date="2023-03" db="EMBL/GenBank/DDBJ databases">
        <title>Draft genome sequence of Thalassotalea eurytherma JCM 18482T.</title>
        <authorList>
            <person name="Sawabe T."/>
        </authorList>
    </citation>
    <scope>NUCLEOTIDE SEQUENCE [LARGE SCALE GENOMIC DNA]</scope>
    <source>
        <strain evidence="2 3">JCM 18482</strain>
    </source>
</reference>
<feature type="chain" id="PRO_5045913630" evidence="1">
    <location>
        <begin position="24"/>
        <end position="388"/>
    </location>
</feature>
<feature type="signal peptide" evidence="1">
    <location>
        <begin position="1"/>
        <end position="23"/>
    </location>
</feature>
<protein>
    <submittedName>
        <fullName evidence="2">Uncharacterized protein</fullName>
    </submittedName>
</protein>
<organism evidence="2 3">
    <name type="scientific">Thalassotalea eurytherma</name>
    <dbReference type="NCBI Taxonomy" id="1144278"/>
    <lineage>
        <taxon>Bacteria</taxon>
        <taxon>Pseudomonadati</taxon>
        <taxon>Pseudomonadota</taxon>
        <taxon>Gammaproteobacteria</taxon>
        <taxon>Alteromonadales</taxon>
        <taxon>Colwelliaceae</taxon>
        <taxon>Thalassotalea</taxon>
    </lineage>
</organism>
<dbReference type="EMBL" id="BSSU01000002">
    <property type="protein sequence ID" value="GLX80853.1"/>
    <property type="molecule type" value="Genomic_DNA"/>
</dbReference>
<sequence length="388" mass="43517">MFIKVMMALLGLLILLNHPPLFASITSLPTASVTKTYICNSALVNSIDCKQINDTTLRFVARSYIENSDTIEECRLNPEDITCDNESMFVSQVFFIFYYPTTGNVLKAVVKKPSSLNTLQYTVDDVPTNSSERNTARLFKELNVQYIELLNTYSFKQYEEDMFYNTFGQSPEHVGHIDGVDPNLISRFGNCLTATSYYFNSRHFDDNSSGCQSFLNNWLDGHFREAGSPTSELHNLLERINISIDQDVALNVNLHLNKSFSFVIEFKDNSVLSIKVTLPDNPMKGLGLELEKTFSKTSSGQTLAQFIETSQLGGNIETELSYGEALDYAHYLGVADNCTTNLITIGREVDYLIIKTDYPDGIVTLTMQRLGGSPVSRQVTTCSNNKLD</sequence>
<comment type="caution">
    <text evidence="2">The sequence shown here is derived from an EMBL/GenBank/DDBJ whole genome shotgun (WGS) entry which is preliminary data.</text>
</comment>
<keyword evidence="1" id="KW-0732">Signal</keyword>
<gene>
    <name evidence="2" type="ORF">theurythT_03050</name>
</gene>
<dbReference type="Proteomes" id="UP001157133">
    <property type="component" value="Unassembled WGS sequence"/>
</dbReference>
<name>A0ABQ6GY35_9GAMM</name>
<evidence type="ECO:0000313" key="3">
    <source>
        <dbReference type="Proteomes" id="UP001157133"/>
    </source>
</evidence>
<accession>A0ABQ6GY35</accession>
<proteinExistence type="predicted"/>